<dbReference type="SUPFAM" id="SSF53448">
    <property type="entry name" value="Nucleotide-diphospho-sugar transferases"/>
    <property type="match status" value="1"/>
</dbReference>
<feature type="domain" description="Glycosyltransferase 2-like" evidence="1">
    <location>
        <begin position="8"/>
        <end position="139"/>
    </location>
</feature>
<reference evidence="2 3" key="1">
    <citation type="submission" date="2019-07" db="EMBL/GenBank/DDBJ databases">
        <title>Genome sequencing for Formosa sp. PS13.</title>
        <authorList>
            <person name="Park S.-J."/>
        </authorList>
    </citation>
    <scope>NUCLEOTIDE SEQUENCE [LARGE SCALE GENOMIC DNA]</scope>
    <source>
        <strain evidence="2 3">PS13</strain>
    </source>
</reference>
<dbReference type="AlphaFoldDB" id="A0A516GQ98"/>
<organism evidence="2 3">
    <name type="scientific">Formosa sediminum</name>
    <dbReference type="NCBI Taxonomy" id="2594004"/>
    <lineage>
        <taxon>Bacteria</taxon>
        <taxon>Pseudomonadati</taxon>
        <taxon>Bacteroidota</taxon>
        <taxon>Flavobacteriia</taxon>
        <taxon>Flavobacteriales</taxon>
        <taxon>Flavobacteriaceae</taxon>
        <taxon>Formosa</taxon>
    </lineage>
</organism>
<dbReference type="RefSeq" id="WP_143380588.1">
    <property type="nucleotide sequence ID" value="NZ_CP041637.1"/>
</dbReference>
<dbReference type="Proteomes" id="UP000319209">
    <property type="component" value="Chromosome"/>
</dbReference>
<dbReference type="InterPro" id="IPR029044">
    <property type="entry name" value="Nucleotide-diphossugar_trans"/>
</dbReference>
<protein>
    <submittedName>
        <fullName evidence="2">Glycosyltransferase family 2 protein</fullName>
    </submittedName>
</protein>
<dbReference type="PANTHER" id="PTHR43685:SF2">
    <property type="entry name" value="GLYCOSYLTRANSFERASE 2-LIKE DOMAIN-CONTAINING PROTEIN"/>
    <property type="match status" value="1"/>
</dbReference>
<dbReference type="CDD" id="cd00761">
    <property type="entry name" value="Glyco_tranf_GTA_type"/>
    <property type="match status" value="1"/>
</dbReference>
<accession>A0A516GQ98</accession>
<dbReference type="InterPro" id="IPR001173">
    <property type="entry name" value="Glyco_trans_2-like"/>
</dbReference>
<dbReference type="GO" id="GO:0016740">
    <property type="term" value="F:transferase activity"/>
    <property type="evidence" value="ECO:0007669"/>
    <property type="project" value="UniProtKB-KW"/>
</dbReference>
<proteinExistence type="predicted"/>
<dbReference type="Gene3D" id="3.90.550.10">
    <property type="entry name" value="Spore Coat Polysaccharide Biosynthesis Protein SpsA, Chain A"/>
    <property type="match status" value="1"/>
</dbReference>
<evidence type="ECO:0000313" key="2">
    <source>
        <dbReference type="EMBL" id="QDO93686.1"/>
    </source>
</evidence>
<keyword evidence="2" id="KW-0808">Transferase</keyword>
<dbReference type="OrthoDB" id="597270at2"/>
<dbReference type="InterPro" id="IPR050834">
    <property type="entry name" value="Glycosyltransf_2"/>
</dbReference>
<sequence>MQNNPLISIIIPLFNREELIKDTLNSLLNQTYNRWECVIVDDGSTDLSFDVVKNFCHKDSRIRLLKRDRLPKGAPTCRNIALEKSKGDYIIFLDSDDLLAANCLENRILRYKENLDLDFIVFKSLLFNDSKNKMAFNKLWNISTEEDDLLRFLRFDAVWQTAGPIYKREFALKFPFTEGLPFLQDADLGIKMLLSKPAYKKCFDEAPDLYIRWENESISRVKGSSSDRFIKNLEVIYKIQQQVQKNTYKFNYQKQFVYTYYKLSKESFNHKNTTKLCLTSINYLLKIFPLGYLLYLPLLISQGSLLILRKTNKGLLAKIRVQLRNNLDIIIHRVFHISKPTLFKIPYKNE</sequence>
<evidence type="ECO:0000259" key="1">
    <source>
        <dbReference type="Pfam" id="PF00535"/>
    </source>
</evidence>
<dbReference type="PANTHER" id="PTHR43685">
    <property type="entry name" value="GLYCOSYLTRANSFERASE"/>
    <property type="match status" value="1"/>
</dbReference>
<dbReference type="KEGG" id="fop:FNB79_06750"/>
<gene>
    <name evidence="2" type="ORF">FNB79_06750</name>
</gene>
<keyword evidence="3" id="KW-1185">Reference proteome</keyword>
<dbReference type="Pfam" id="PF00535">
    <property type="entry name" value="Glycos_transf_2"/>
    <property type="match status" value="1"/>
</dbReference>
<dbReference type="EMBL" id="CP041637">
    <property type="protein sequence ID" value="QDO93686.1"/>
    <property type="molecule type" value="Genomic_DNA"/>
</dbReference>
<name>A0A516GQ98_9FLAO</name>
<evidence type="ECO:0000313" key="3">
    <source>
        <dbReference type="Proteomes" id="UP000319209"/>
    </source>
</evidence>